<dbReference type="InterPro" id="IPR043502">
    <property type="entry name" value="DNA/RNA_pol_sf"/>
</dbReference>
<accession>A0A1I7WQW5</accession>
<dbReference type="PANTHER" id="PTHR31511">
    <property type="entry name" value="PROTEIN CBG23764"/>
    <property type="match status" value="1"/>
</dbReference>
<evidence type="ECO:0000313" key="1">
    <source>
        <dbReference type="Proteomes" id="UP000095283"/>
    </source>
</evidence>
<reference evidence="2" key="1">
    <citation type="submission" date="2016-11" db="UniProtKB">
        <authorList>
            <consortium name="WormBaseParasite"/>
        </authorList>
    </citation>
    <scope>IDENTIFICATION</scope>
</reference>
<name>A0A1I7WQW5_HETBA</name>
<dbReference type="InterPro" id="IPR023211">
    <property type="entry name" value="DNA_pol_palm_dom_sf"/>
</dbReference>
<sequence>MYLLGHKVNDTEDYIRQEGQRLRTPATTLITPPRAFYRPTEIRDTDEIIKILEFNNPIYVGFSILELSKYLMYEFHYNVMKSIYNDKIRICHQDTDSLIYEIETEDIYKDMGKMKEHFDFSDYPKIILFKWQNYGRVYCIKPKQYTFKVDDGKSNKKSKDVKKYVIKKLAIDDYKRCLFENKLIRKEQYIIRAQKHQVYTIKRNKVNIKDILGNKYDTLYQLKIIIKRTEKVLVTYFSALFVKNHKSRFHGKLNLTN</sequence>
<protein>
    <submittedName>
        <fullName evidence="2">DNA-directed DNA polymerase</fullName>
    </submittedName>
</protein>
<dbReference type="Proteomes" id="UP000095283">
    <property type="component" value="Unplaced"/>
</dbReference>
<dbReference type="Gene3D" id="3.90.1600.10">
    <property type="entry name" value="Palm domain of DNA polymerase"/>
    <property type="match status" value="1"/>
</dbReference>
<organism evidence="1 2">
    <name type="scientific">Heterorhabditis bacteriophora</name>
    <name type="common">Entomopathogenic nematode worm</name>
    <dbReference type="NCBI Taxonomy" id="37862"/>
    <lineage>
        <taxon>Eukaryota</taxon>
        <taxon>Metazoa</taxon>
        <taxon>Ecdysozoa</taxon>
        <taxon>Nematoda</taxon>
        <taxon>Chromadorea</taxon>
        <taxon>Rhabditida</taxon>
        <taxon>Rhabditina</taxon>
        <taxon>Rhabditomorpha</taxon>
        <taxon>Strongyloidea</taxon>
        <taxon>Heterorhabditidae</taxon>
        <taxon>Heterorhabditis</taxon>
    </lineage>
</organism>
<dbReference type="AlphaFoldDB" id="A0A1I7WQW5"/>
<dbReference type="SUPFAM" id="SSF56672">
    <property type="entry name" value="DNA/RNA polymerases"/>
    <property type="match status" value="1"/>
</dbReference>
<dbReference type="WBParaSite" id="Hba_07479">
    <property type="protein sequence ID" value="Hba_07479"/>
    <property type="gene ID" value="Hba_07479"/>
</dbReference>
<evidence type="ECO:0000313" key="2">
    <source>
        <dbReference type="WBParaSite" id="Hba_07479"/>
    </source>
</evidence>
<keyword evidence="1" id="KW-1185">Reference proteome</keyword>
<dbReference type="PANTHER" id="PTHR31511:SF12">
    <property type="entry name" value="RHO TERMINATION FACTOR N-TERMINAL DOMAIN-CONTAINING PROTEIN"/>
    <property type="match status" value="1"/>
</dbReference>
<proteinExistence type="predicted"/>